<evidence type="ECO:0000256" key="1">
    <source>
        <dbReference type="SAM" id="Phobius"/>
    </source>
</evidence>
<keyword evidence="1" id="KW-0472">Membrane</keyword>
<comment type="caution">
    <text evidence="2">The sequence shown here is derived from an EMBL/GenBank/DDBJ whole genome shotgun (WGS) entry which is preliminary data.</text>
</comment>
<keyword evidence="3" id="KW-1185">Reference proteome</keyword>
<dbReference type="Proteomes" id="UP000054223">
    <property type="component" value="Unassembled WGS sequence"/>
</dbReference>
<feature type="transmembrane region" description="Helical" evidence="1">
    <location>
        <begin position="144"/>
        <end position="162"/>
    </location>
</feature>
<accession>A0A9X0HPG4</accession>
<evidence type="ECO:0000313" key="3">
    <source>
        <dbReference type="Proteomes" id="UP000054223"/>
    </source>
</evidence>
<keyword evidence="1" id="KW-1133">Transmembrane helix</keyword>
<organism evidence="2 3">
    <name type="scientific">Solirubrum puertoriconensis</name>
    <dbReference type="NCBI Taxonomy" id="1751427"/>
    <lineage>
        <taxon>Bacteria</taxon>
        <taxon>Pseudomonadati</taxon>
        <taxon>Bacteroidota</taxon>
        <taxon>Cytophagia</taxon>
        <taxon>Cytophagales</taxon>
    </lineage>
</organism>
<feature type="transmembrane region" description="Helical" evidence="1">
    <location>
        <begin position="95"/>
        <end position="115"/>
    </location>
</feature>
<feature type="transmembrane region" description="Helical" evidence="1">
    <location>
        <begin position="349"/>
        <end position="373"/>
    </location>
</feature>
<dbReference type="EMBL" id="LNAL01000003">
    <property type="protein sequence ID" value="KUG09700.1"/>
    <property type="molecule type" value="Genomic_DNA"/>
</dbReference>
<dbReference type="AlphaFoldDB" id="A0A9X0HPG4"/>
<feature type="transmembrane region" description="Helical" evidence="1">
    <location>
        <begin position="168"/>
        <end position="196"/>
    </location>
</feature>
<feature type="transmembrane region" description="Helical" evidence="1">
    <location>
        <begin position="12"/>
        <end position="29"/>
    </location>
</feature>
<name>A0A9X0HPG4_SOLP1</name>
<evidence type="ECO:0000313" key="2">
    <source>
        <dbReference type="EMBL" id="KUG09700.1"/>
    </source>
</evidence>
<keyword evidence="1" id="KW-0812">Transmembrane</keyword>
<feature type="transmembrane region" description="Helical" evidence="1">
    <location>
        <begin position="68"/>
        <end position="88"/>
    </location>
</feature>
<reference evidence="2 3" key="1">
    <citation type="submission" date="2015-11" db="EMBL/GenBank/DDBJ databases">
        <title>Solirubrum puertoriconensis gen. nov. an environmental bacteria isolated in Puerto Rico.</title>
        <authorList>
            <person name="Cuebas-Irizarry M.F."/>
            <person name="Montalvo-Rodriguez R."/>
        </authorList>
    </citation>
    <scope>NUCLEOTIDE SEQUENCE [LARGE SCALE GENOMIC DNA]</scope>
    <source>
        <strain evidence="2 3">MC1A</strain>
    </source>
</reference>
<gene>
    <name evidence="2" type="ORF">ASU33_18610</name>
</gene>
<feature type="transmembrane region" description="Helical" evidence="1">
    <location>
        <begin position="208"/>
        <end position="234"/>
    </location>
</feature>
<feature type="transmembrane region" description="Helical" evidence="1">
    <location>
        <begin position="405"/>
        <end position="424"/>
    </location>
</feature>
<sequence length="466" mass="51947">MLTRFSKFTSRSWIWFIGTSLLFGIHVLTSRFHMQVYDAGGYMKLAHTLYHSNEVPLLLRFDSALRGYLFPLLYVPVVAASTDSAFITEEAIIKVLGALLAGFLFGVAIPALWQLATGRRVMPLPKLVFVLAGFLLWRDYFNYTLTDFPAVACLVSGLYLLLLPRTPAWAFLAGVLVAASINFRPVYLVVLPFVALLGTITAVRQTNIWPVAVMQFGLAFGLGFALPCAPQWYINHHKFQKDTPLVIGIDLDDPVMVKNGDLYLQKINDGFSVQKYETSIAVDYTNAAVQYLDPAGLHLLRQDPNQKIDSYGEYVKFMLAHPLDAVALYFRHAFNGIDVLYPTPYLYRVYTSTTVLACINYTLLFGAILFILLQLRQLTLLHCVIIAAVLAPAGVSIPMPVECRYLLTMHLLLLTLACFGWHSVWPKLQGRLPSLAVAYLLFVGICFTLSASTQAALAEAPKLLHP</sequence>
<protein>
    <submittedName>
        <fullName evidence="2">Uncharacterized protein</fullName>
    </submittedName>
</protein>
<feature type="transmembrane region" description="Helical" evidence="1">
    <location>
        <begin position="380"/>
        <end position="399"/>
    </location>
</feature>
<feature type="transmembrane region" description="Helical" evidence="1">
    <location>
        <begin position="436"/>
        <end position="457"/>
    </location>
</feature>
<proteinExistence type="predicted"/>